<organism evidence="1 2">
    <name type="scientific">Eretmocerus hayati</name>
    <dbReference type="NCBI Taxonomy" id="131215"/>
    <lineage>
        <taxon>Eukaryota</taxon>
        <taxon>Metazoa</taxon>
        <taxon>Ecdysozoa</taxon>
        <taxon>Arthropoda</taxon>
        <taxon>Hexapoda</taxon>
        <taxon>Insecta</taxon>
        <taxon>Pterygota</taxon>
        <taxon>Neoptera</taxon>
        <taxon>Endopterygota</taxon>
        <taxon>Hymenoptera</taxon>
        <taxon>Apocrita</taxon>
        <taxon>Proctotrupomorpha</taxon>
        <taxon>Chalcidoidea</taxon>
        <taxon>Aphelinidae</taxon>
        <taxon>Aphelininae</taxon>
        <taxon>Eretmocerus</taxon>
    </lineage>
</organism>
<keyword evidence="2" id="KW-1185">Reference proteome</keyword>
<proteinExistence type="predicted"/>
<gene>
    <name evidence="1" type="ORF">QAD02_016136</name>
</gene>
<dbReference type="EMBL" id="CM056742">
    <property type="protein sequence ID" value="KAJ8680349.1"/>
    <property type="molecule type" value="Genomic_DNA"/>
</dbReference>
<sequence length="318" mass="36183">MVTRFAKKKSLERIAGIATTATIGLTIGSFSIEFLPHTLYIEKWRKIFALYSLGEEAQLPNDILQLYNNVMDDLKIKEKNRERYKPFAVTGFNVYNAGFADAKFGAIIGIPRNFTYRDKSSIDLSDIRVGRSAESLNPFHSEADNLLDSLVLSDKAKKFGIAREVLMSQQKLPLYRALESATMVVVTAFISEAARVQWGLDHRPKGLKYFVYLGSCLLGLSTWAQIRDGIYTHSEKKVDQKLAELGSDYVEGGIEFYDKQIKKNIALRSLMGPEGAKTFNRDGDEIFFFRKKRTPVTHRKKFFQEYTVITKEKESVAQ</sequence>
<evidence type="ECO:0000313" key="2">
    <source>
        <dbReference type="Proteomes" id="UP001239111"/>
    </source>
</evidence>
<name>A0ACC2P9Q1_9HYME</name>
<comment type="caution">
    <text evidence="1">The sequence shown here is derived from an EMBL/GenBank/DDBJ whole genome shotgun (WGS) entry which is preliminary data.</text>
</comment>
<accession>A0ACC2P9Q1</accession>
<reference evidence="1" key="1">
    <citation type="submission" date="2023-04" db="EMBL/GenBank/DDBJ databases">
        <title>A chromosome-level genome assembly of the parasitoid wasp Eretmocerus hayati.</title>
        <authorList>
            <person name="Zhong Y."/>
            <person name="Liu S."/>
            <person name="Liu Y."/>
        </authorList>
    </citation>
    <scope>NUCLEOTIDE SEQUENCE</scope>
    <source>
        <strain evidence="1">ZJU_SS_LIU_2023</strain>
    </source>
</reference>
<dbReference type="Proteomes" id="UP001239111">
    <property type="component" value="Chromosome 2"/>
</dbReference>
<protein>
    <submittedName>
        <fullName evidence="1">Uncharacterized protein</fullName>
    </submittedName>
</protein>
<evidence type="ECO:0000313" key="1">
    <source>
        <dbReference type="EMBL" id="KAJ8680349.1"/>
    </source>
</evidence>